<dbReference type="Gene3D" id="3.50.50.60">
    <property type="entry name" value="FAD/NAD(P)-binding domain"/>
    <property type="match status" value="1"/>
</dbReference>
<dbReference type="Proteomes" id="UP001515500">
    <property type="component" value="Chromosome 25"/>
</dbReference>
<evidence type="ECO:0000256" key="1">
    <source>
        <dbReference type="ARBA" id="ARBA00004829"/>
    </source>
</evidence>
<comment type="similarity">
    <text evidence="2">Belongs to the lycopene cyclase family.</text>
</comment>
<dbReference type="RefSeq" id="XP_039117176.1">
    <property type="nucleotide sequence ID" value="XM_039261242.1"/>
</dbReference>
<reference evidence="5" key="1">
    <citation type="submission" date="2025-08" db="UniProtKB">
        <authorList>
            <consortium name="RefSeq"/>
        </authorList>
    </citation>
    <scope>IDENTIFICATION</scope>
</reference>
<name>A0AB40AQC9_DIOCR</name>
<sequence length="497" mass="55595">MGALNMIQLPSLHLATFSSFISPSISQSPLMKTLTPTRRSITRSFSLKSFLDLTPEYKPLQSLNIDLETHDFTGGSPDYDAVIIGCGPSGLRLASLASKHGLHICCVDPSPLLLWPNNYGVWVDEFEAMNLTDTLDKVWPSATVIINDQKSKHLHRSYGRVNRNYLKSKLIQACVSNGVKFHVAKAWKVEHQEFKSTVLCSDGKELNASLVIDASGFTTSFMEYENTLKRNHGYQLAHGILAEVEHHPFELDKMVLMDWRDEHLGNEPYLRARNETTPTFLYAMPLSSDLIFLEETSLVSRPVMSYREVKQRMVARLRHLGIKVKSVVEDEKCLIPMGGPLPRLPQSVVGVGGAAGLVHPSTGYMMARALGVAELMAEAMVECLGSVRMVRGKALQRKVWTSVWSGERMREREIYCFGMETLLQLGLKGTRNFFDAFFDLDPYYWHGFLSSSLSLEELALLCLSLFAHGSLPSRMDIVTKCPLPLARLVANLANQAI</sequence>
<dbReference type="PANTHER" id="PTHR39757:SF9">
    <property type="entry name" value="CAPSANTHIN_CAPSORUBIN SYNTHASE, CHROMOPLAST PROTEIN"/>
    <property type="match status" value="1"/>
</dbReference>
<dbReference type="GO" id="GO:0016117">
    <property type="term" value="P:carotenoid biosynthetic process"/>
    <property type="evidence" value="ECO:0007669"/>
    <property type="project" value="InterPro"/>
</dbReference>
<dbReference type="GeneID" id="120253007"/>
<evidence type="ECO:0000256" key="3">
    <source>
        <dbReference type="ARBA" id="ARBA00023235"/>
    </source>
</evidence>
<dbReference type="GO" id="GO:0016705">
    <property type="term" value="F:oxidoreductase activity, acting on paired donors, with incorporation or reduction of molecular oxygen"/>
    <property type="evidence" value="ECO:0007669"/>
    <property type="project" value="InterPro"/>
</dbReference>
<dbReference type="AlphaFoldDB" id="A0AB40AQC9"/>
<dbReference type="SUPFAM" id="SSF51905">
    <property type="entry name" value="FAD/NAD(P)-binding domain"/>
    <property type="match status" value="1"/>
</dbReference>
<accession>A0AB40AQC9</accession>
<proteinExistence type="inferred from homology"/>
<evidence type="ECO:0000256" key="2">
    <source>
        <dbReference type="ARBA" id="ARBA00006599"/>
    </source>
</evidence>
<evidence type="ECO:0000313" key="5">
    <source>
        <dbReference type="RefSeq" id="XP_039117176.1"/>
    </source>
</evidence>
<comment type="pathway">
    <text evidence="1">Carotenoid biosynthesis.</text>
</comment>
<dbReference type="PANTHER" id="PTHR39757">
    <property type="match status" value="1"/>
</dbReference>
<evidence type="ECO:0000313" key="4">
    <source>
        <dbReference type="Proteomes" id="UP001515500"/>
    </source>
</evidence>
<dbReference type="NCBIfam" id="TIGR01790">
    <property type="entry name" value="carotene-cycl"/>
    <property type="match status" value="1"/>
</dbReference>
<keyword evidence="3" id="KW-0413">Isomerase</keyword>
<dbReference type="InterPro" id="IPR036188">
    <property type="entry name" value="FAD/NAD-bd_sf"/>
</dbReference>
<protein>
    <submittedName>
        <fullName evidence="5">Capsanthin/capsorubin synthase, chromoplastic-like</fullName>
    </submittedName>
</protein>
<organism evidence="4 5">
    <name type="scientific">Dioscorea cayennensis subsp. rotundata</name>
    <name type="common">White Guinea yam</name>
    <name type="synonym">Dioscorea rotundata</name>
    <dbReference type="NCBI Taxonomy" id="55577"/>
    <lineage>
        <taxon>Eukaryota</taxon>
        <taxon>Viridiplantae</taxon>
        <taxon>Streptophyta</taxon>
        <taxon>Embryophyta</taxon>
        <taxon>Tracheophyta</taxon>
        <taxon>Spermatophyta</taxon>
        <taxon>Magnoliopsida</taxon>
        <taxon>Liliopsida</taxon>
        <taxon>Dioscoreales</taxon>
        <taxon>Dioscoreaceae</taxon>
        <taxon>Dioscorea</taxon>
    </lineage>
</organism>
<dbReference type="GO" id="GO:0016860">
    <property type="term" value="F:intramolecular oxidoreductase activity"/>
    <property type="evidence" value="ECO:0007669"/>
    <property type="project" value="UniProtKB-ARBA"/>
</dbReference>
<dbReference type="Pfam" id="PF05834">
    <property type="entry name" value="Lycopene_cycl"/>
    <property type="match status" value="1"/>
</dbReference>
<keyword evidence="4" id="KW-1185">Reference proteome</keyword>
<gene>
    <name evidence="5" type="primary">LOC120253007</name>
</gene>
<dbReference type="InterPro" id="IPR010108">
    <property type="entry name" value="Lycopene_cyclase_b/e"/>
</dbReference>